<sequence length="94" mass="10480">MEIKQIDDKKNGAFAILDGDKKAGEMSYVWAGDDKIIIDHTEVDEAYGGQGIGKKVLLALVDWTRNNNIKVIPLCPFAKAQFDKNTEIRDVLSQ</sequence>
<organism evidence="2 3">
    <name type="scientific">Empedobacter falsenii</name>
    <dbReference type="NCBI Taxonomy" id="343874"/>
    <lineage>
        <taxon>Bacteria</taxon>
        <taxon>Pseudomonadati</taxon>
        <taxon>Bacteroidota</taxon>
        <taxon>Flavobacteriia</taxon>
        <taxon>Flavobacteriales</taxon>
        <taxon>Weeksellaceae</taxon>
        <taxon>Empedobacter</taxon>
    </lineage>
</organism>
<dbReference type="Gene3D" id="3.40.630.30">
    <property type="match status" value="1"/>
</dbReference>
<dbReference type="PROSITE" id="PS51729">
    <property type="entry name" value="GNAT_YJDJ"/>
    <property type="match status" value="1"/>
</dbReference>
<dbReference type="InterPro" id="IPR045057">
    <property type="entry name" value="Gcn5-rel_NAT"/>
</dbReference>
<protein>
    <submittedName>
        <fullName evidence="2">N-acetyltransferase</fullName>
    </submittedName>
</protein>
<reference evidence="2 3" key="1">
    <citation type="submission" date="2022-09" db="EMBL/GenBank/DDBJ databases">
        <title>Whole genome sequencing analysis of tet(X)-positive Empedobacter falsenii YWS9-3.</title>
        <authorList>
            <person name="Chen C."/>
            <person name="Lv Y.-L."/>
        </authorList>
    </citation>
    <scope>NUCLEOTIDE SEQUENCE [LARGE SCALE GENOMIC DNA]</scope>
    <source>
        <strain evidence="2 3">YWS9-3_T</strain>
    </source>
</reference>
<dbReference type="Pfam" id="PF14542">
    <property type="entry name" value="Acetyltransf_CG"/>
    <property type="match status" value="1"/>
</dbReference>
<dbReference type="Proteomes" id="UP001223501">
    <property type="component" value="Chromosome"/>
</dbReference>
<evidence type="ECO:0000313" key="2">
    <source>
        <dbReference type="EMBL" id="WIH96672.1"/>
    </source>
</evidence>
<dbReference type="EMBL" id="CP106831">
    <property type="protein sequence ID" value="WIH96672.1"/>
    <property type="molecule type" value="Genomic_DNA"/>
</dbReference>
<evidence type="ECO:0000313" key="3">
    <source>
        <dbReference type="Proteomes" id="UP001223501"/>
    </source>
</evidence>
<feature type="domain" description="N-acetyltransferase" evidence="1">
    <location>
        <begin position="6"/>
        <end position="93"/>
    </location>
</feature>
<dbReference type="InterPro" id="IPR031165">
    <property type="entry name" value="GNAT_YJDJ"/>
</dbReference>
<keyword evidence="3" id="KW-1185">Reference proteome</keyword>
<name>A0ABY8V696_9FLAO</name>
<dbReference type="RefSeq" id="WP_260541900.1">
    <property type="nucleotide sequence ID" value="NZ_CP106831.1"/>
</dbReference>
<proteinExistence type="predicted"/>
<gene>
    <name evidence="2" type="ORF">OBA43_10420</name>
</gene>
<evidence type="ECO:0000259" key="1">
    <source>
        <dbReference type="PROSITE" id="PS51729"/>
    </source>
</evidence>
<accession>A0ABY8V696</accession>
<dbReference type="InterPro" id="IPR016181">
    <property type="entry name" value="Acyl_CoA_acyltransferase"/>
</dbReference>
<dbReference type="PANTHER" id="PTHR31435">
    <property type="entry name" value="PROTEIN NATD1"/>
    <property type="match status" value="1"/>
</dbReference>
<dbReference type="SUPFAM" id="SSF55729">
    <property type="entry name" value="Acyl-CoA N-acyltransferases (Nat)"/>
    <property type="match status" value="1"/>
</dbReference>
<dbReference type="CDD" id="cd04301">
    <property type="entry name" value="NAT_SF"/>
    <property type="match status" value="1"/>
</dbReference>
<dbReference type="PANTHER" id="PTHR31435:SF10">
    <property type="entry name" value="BSR4717 PROTEIN"/>
    <property type="match status" value="1"/>
</dbReference>